<dbReference type="Gene3D" id="1.10.287.130">
    <property type="match status" value="1"/>
</dbReference>
<dbReference type="Pfam" id="PF00512">
    <property type="entry name" value="HisKA"/>
    <property type="match status" value="1"/>
</dbReference>
<dbReference type="GO" id="GO:0000155">
    <property type="term" value="F:phosphorelay sensor kinase activity"/>
    <property type="evidence" value="ECO:0007669"/>
    <property type="project" value="InterPro"/>
</dbReference>
<evidence type="ECO:0000256" key="2">
    <source>
        <dbReference type="ARBA" id="ARBA00012438"/>
    </source>
</evidence>
<dbReference type="SMART" id="SM00086">
    <property type="entry name" value="PAC"/>
    <property type="match status" value="2"/>
</dbReference>
<dbReference type="GO" id="GO:0009927">
    <property type="term" value="F:histidine phosphotransfer kinase activity"/>
    <property type="evidence" value="ECO:0007669"/>
    <property type="project" value="TreeGrafter"/>
</dbReference>
<evidence type="ECO:0000259" key="7">
    <source>
        <dbReference type="PROSITE" id="PS50112"/>
    </source>
</evidence>
<dbReference type="Pfam" id="PF12860">
    <property type="entry name" value="PAS_7"/>
    <property type="match status" value="1"/>
</dbReference>
<dbReference type="InterPro" id="IPR036097">
    <property type="entry name" value="HisK_dim/P_sf"/>
</dbReference>
<dbReference type="InterPro" id="IPR003594">
    <property type="entry name" value="HATPase_dom"/>
</dbReference>
<dbReference type="Proteomes" id="UP000681075">
    <property type="component" value="Unassembled WGS sequence"/>
</dbReference>
<dbReference type="GO" id="GO:0005886">
    <property type="term" value="C:plasma membrane"/>
    <property type="evidence" value="ECO:0007669"/>
    <property type="project" value="TreeGrafter"/>
</dbReference>
<comment type="caution">
    <text evidence="9">The sequence shown here is derived from an EMBL/GenBank/DDBJ whole genome shotgun (WGS) entry which is preliminary data.</text>
</comment>
<dbReference type="PROSITE" id="PS50109">
    <property type="entry name" value="HIS_KIN"/>
    <property type="match status" value="1"/>
</dbReference>
<dbReference type="InterPro" id="IPR004358">
    <property type="entry name" value="Sig_transdc_His_kin-like_C"/>
</dbReference>
<dbReference type="Pfam" id="PF00989">
    <property type="entry name" value="PAS"/>
    <property type="match status" value="1"/>
</dbReference>
<dbReference type="EMBL" id="BOPV01000001">
    <property type="protein sequence ID" value="GIL39199.1"/>
    <property type="molecule type" value="Genomic_DNA"/>
</dbReference>
<dbReference type="InterPro" id="IPR000014">
    <property type="entry name" value="PAS"/>
</dbReference>
<dbReference type="InterPro" id="IPR005467">
    <property type="entry name" value="His_kinase_dom"/>
</dbReference>
<evidence type="ECO:0000259" key="8">
    <source>
        <dbReference type="PROSITE" id="PS50113"/>
    </source>
</evidence>
<dbReference type="InterPro" id="IPR003661">
    <property type="entry name" value="HisK_dim/P_dom"/>
</dbReference>
<accession>A0A8S8XC24</accession>
<dbReference type="SMART" id="SM00388">
    <property type="entry name" value="HisKA"/>
    <property type="match status" value="1"/>
</dbReference>
<dbReference type="PRINTS" id="PR00344">
    <property type="entry name" value="BCTRLSENSOR"/>
</dbReference>
<dbReference type="InterPro" id="IPR035965">
    <property type="entry name" value="PAS-like_dom_sf"/>
</dbReference>
<dbReference type="RefSeq" id="WP_420242297.1">
    <property type="nucleotide sequence ID" value="NZ_BOPV01000001.1"/>
</dbReference>
<dbReference type="PROSITE" id="PS50112">
    <property type="entry name" value="PAS"/>
    <property type="match status" value="1"/>
</dbReference>
<dbReference type="CDD" id="cd00130">
    <property type="entry name" value="PAS"/>
    <property type="match status" value="3"/>
</dbReference>
<name>A0A8S8XC24_9PROT</name>
<comment type="catalytic activity">
    <reaction evidence="1">
        <text>ATP + protein L-histidine = ADP + protein N-phospho-L-histidine.</text>
        <dbReference type="EC" id="2.7.13.3"/>
    </reaction>
</comment>
<dbReference type="InterPro" id="IPR000700">
    <property type="entry name" value="PAS-assoc_C"/>
</dbReference>
<dbReference type="Gene3D" id="3.30.450.20">
    <property type="entry name" value="PAS domain"/>
    <property type="match status" value="3"/>
</dbReference>
<dbReference type="SMART" id="SM00387">
    <property type="entry name" value="HATPase_c"/>
    <property type="match status" value="1"/>
</dbReference>
<feature type="domain" description="PAC" evidence="8">
    <location>
        <begin position="209"/>
        <end position="261"/>
    </location>
</feature>
<dbReference type="PROSITE" id="PS50113">
    <property type="entry name" value="PAC"/>
    <property type="match status" value="2"/>
</dbReference>
<dbReference type="Gene3D" id="3.30.565.10">
    <property type="entry name" value="Histidine kinase-like ATPase, C-terminal domain"/>
    <property type="match status" value="1"/>
</dbReference>
<gene>
    <name evidence="9" type="ORF">TMPK1_14360</name>
</gene>
<evidence type="ECO:0000256" key="4">
    <source>
        <dbReference type="ARBA" id="ARBA00022679"/>
    </source>
</evidence>
<organism evidence="9 10">
    <name type="scientific">Roseiterribacter gracilis</name>
    <dbReference type="NCBI Taxonomy" id="2812848"/>
    <lineage>
        <taxon>Bacteria</taxon>
        <taxon>Pseudomonadati</taxon>
        <taxon>Pseudomonadota</taxon>
        <taxon>Alphaproteobacteria</taxon>
        <taxon>Rhodospirillales</taxon>
        <taxon>Roseiterribacteraceae</taxon>
        <taxon>Roseiterribacter</taxon>
    </lineage>
</organism>
<dbReference type="NCBIfam" id="TIGR00229">
    <property type="entry name" value="sensory_box"/>
    <property type="match status" value="2"/>
</dbReference>
<dbReference type="InterPro" id="IPR013656">
    <property type="entry name" value="PAS_4"/>
</dbReference>
<evidence type="ECO:0000256" key="3">
    <source>
        <dbReference type="ARBA" id="ARBA00022553"/>
    </source>
</evidence>
<dbReference type="InterPro" id="IPR036890">
    <property type="entry name" value="HATPase_C_sf"/>
</dbReference>
<keyword evidence="10" id="KW-1185">Reference proteome</keyword>
<feature type="domain" description="PAS" evidence="7">
    <location>
        <begin position="134"/>
        <end position="171"/>
    </location>
</feature>
<dbReference type="SUPFAM" id="SSF47384">
    <property type="entry name" value="Homodimeric domain of signal transducing histidine kinase"/>
    <property type="match status" value="1"/>
</dbReference>
<feature type="domain" description="PAC" evidence="8">
    <location>
        <begin position="80"/>
        <end position="133"/>
    </location>
</feature>
<dbReference type="InterPro" id="IPR013767">
    <property type="entry name" value="PAS_fold"/>
</dbReference>
<dbReference type="AlphaFoldDB" id="A0A8S8XC24"/>
<dbReference type="PANTHER" id="PTHR43047:SF72">
    <property type="entry name" value="OSMOSENSING HISTIDINE PROTEIN KINASE SLN1"/>
    <property type="match status" value="1"/>
</dbReference>
<dbReference type="SMART" id="SM00091">
    <property type="entry name" value="PAS"/>
    <property type="match status" value="3"/>
</dbReference>
<dbReference type="PANTHER" id="PTHR43047">
    <property type="entry name" value="TWO-COMPONENT HISTIDINE PROTEIN KINASE"/>
    <property type="match status" value="1"/>
</dbReference>
<dbReference type="CDD" id="cd00082">
    <property type="entry name" value="HisKA"/>
    <property type="match status" value="1"/>
</dbReference>
<proteinExistence type="predicted"/>
<dbReference type="Pfam" id="PF02518">
    <property type="entry name" value="HATPase_c"/>
    <property type="match status" value="1"/>
</dbReference>
<reference evidence="9" key="1">
    <citation type="submission" date="2021-02" db="EMBL/GenBank/DDBJ databases">
        <title>Genome sequence of Rhodospirillales sp. strain TMPK1 isolated from soil.</title>
        <authorList>
            <person name="Nakai R."/>
            <person name="Kusada H."/>
            <person name="Tamaki H."/>
        </authorList>
    </citation>
    <scope>NUCLEOTIDE SEQUENCE</scope>
    <source>
        <strain evidence="9">TMPK1</strain>
    </source>
</reference>
<protein>
    <recommendedName>
        <fullName evidence="2">histidine kinase</fullName>
        <ecNumber evidence="2">2.7.13.3</ecNumber>
    </recommendedName>
</protein>
<dbReference type="SUPFAM" id="SSF55785">
    <property type="entry name" value="PYP-like sensor domain (PAS domain)"/>
    <property type="match status" value="3"/>
</dbReference>
<evidence type="ECO:0000313" key="10">
    <source>
        <dbReference type="Proteomes" id="UP000681075"/>
    </source>
</evidence>
<dbReference type="InterPro" id="IPR001610">
    <property type="entry name" value="PAC"/>
</dbReference>
<evidence type="ECO:0000256" key="1">
    <source>
        <dbReference type="ARBA" id="ARBA00000085"/>
    </source>
</evidence>
<keyword evidence="4" id="KW-0808">Transferase</keyword>
<dbReference type="GO" id="GO:0006355">
    <property type="term" value="P:regulation of DNA-templated transcription"/>
    <property type="evidence" value="ECO:0007669"/>
    <property type="project" value="InterPro"/>
</dbReference>
<evidence type="ECO:0000256" key="5">
    <source>
        <dbReference type="ARBA" id="ARBA00022777"/>
    </source>
</evidence>
<dbReference type="Pfam" id="PF08448">
    <property type="entry name" value="PAS_4"/>
    <property type="match status" value="1"/>
</dbReference>
<evidence type="ECO:0000313" key="9">
    <source>
        <dbReference type="EMBL" id="GIL39199.1"/>
    </source>
</evidence>
<dbReference type="EC" id="2.7.13.3" evidence="2"/>
<sequence length="638" mass="69402">MLGACTLNDLREFVESIPDCAFVVINQEGRFVYETLNLLHAERIGMTVDEVSGRTAYELMEREAADALEAQYRACFERGARLEYEQLMTIRGQTLFWRTSLAPLRDKSGKITRLIGVSADITRAHASRIALEASEGRFRTILESASAGIVIVDADTTRIQLANPAAETLFGAGEGGLDGLTYFDLLDSNSRAGAAALNEAHLGGSAAVFRGERRFQRLDGSSFWGEVNGAPGTDPSSGRRLWIAVLQDLTAVRRAEQRLLDAIDSSVDGFALYGADERLVVCNTPYAELFDATPEALAGTLYQNLLRRGATKRVAAGILRADQVEPYVNIGVANFRVADGSAIEFQATDGRWLMMRQRRTQEGGTVVTRADITEPKRLAQDLEQARRLAEHARALAEQASRAKSDFLAAMSHELRTPLNAIIGFGEIMQQQMFGPLGDPHYADYVGDVLASARHLLELINELLDLAKIEAGKMVLDEGPVDFAYVMKSAVRLLQARAARKELTLVAAHARAPQLFADERALKQMLLNLLTNAIKFTREGGRIAIECDVNDEWITISVIDDGIGIPANELSGILDPFSQASNAWATGEIGTGLGLSIVKGLAELHGGTFNLTSEVGKGTRANILLPARRLVAPPVHADE</sequence>
<evidence type="ECO:0000259" key="6">
    <source>
        <dbReference type="PROSITE" id="PS50109"/>
    </source>
</evidence>
<dbReference type="SUPFAM" id="SSF55874">
    <property type="entry name" value="ATPase domain of HSP90 chaperone/DNA topoisomerase II/histidine kinase"/>
    <property type="match status" value="1"/>
</dbReference>
<feature type="domain" description="Histidine kinase" evidence="6">
    <location>
        <begin position="409"/>
        <end position="628"/>
    </location>
</feature>
<keyword evidence="5" id="KW-0418">Kinase</keyword>
<keyword evidence="3" id="KW-0597">Phosphoprotein</keyword>